<keyword evidence="1" id="KW-0472">Membrane</keyword>
<feature type="transmembrane region" description="Helical" evidence="1">
    <location>
        <begin position="160"/>
        <end position="179"/>
    </location>
</feature>
<accession>A0ABR8U5F4</accession>
<keyword evidence="1" id="KW-1133">Transmembrane helix</keyword>
<dbReference type="RefSeq" id="WP_191692891.1">
    <property type="nucleotide sequence ID" value="NZ_JACSQN010000001.1"/>
</dbReference>
<feature type="transmembrane region" description="Helical" evidence="1">
    <location>
        <begin position="122"/>
        <end position="140"/>
    </location>
</feature>
<comment type="caution">
    <text evidence="2">The sequence shown here is derived from an EMBL/GenBank/DDBJ whole genome shotgun (WGS) entry which is preliminary data.</text>
</comment>
<dbReference type="Proteomes" id="UP000626786">
    <property type="component" value="Unassembled WGS sequence"/>
</dbReference>
<evidence type="ECO:0000313" key="2">
    <source>
        <dbReference type="EMBL" id="MBD7983260.1"/>
    </source>
</evidence>
<name>A0ABR8U5F4_9BACL</name>
<protein>
    <submittedName>
        <fullName evidence="2">Uncharacterized protein</fullName>
    </submittedName>
</protein>
<keyword evidence="3" id="KW-1185">Reference proteome</keyword>
<organism evidence="2 3">
    <name type="scientific">Sporosarcina quadrami</name>
    <dbReference type="NCBI Taxonomy" id="2762234"/>
    <lineage>
        <taxon>Bacteria</taxon>
        <taxon>Bacillati</taxon>
        <taxon>Bacillota</taxon>
        <taxon>Bacilli</taxon>
        <taxon>Bacillales</taxon>
        <taxon>Caryophanaceae</taxon>
        <taxon>Sporosarcina</taxon>
    </lineage>
</organism>
<dbReference type="EMBL" id="JACSQN010000001">
    <property type="protein sequence ID" value="MBD7983260.1"/>
    <property type="molecule type" value="Genomic_DNA"/>
</dbReference>
<proteinExistence type="predicted"/>
<gene>
    <name evidence="2" type="ORF">H9649_01595</name>
</gene>
<evidence type="ECO:0000313" key="3">
    <source>
        <dbReference type="Proteomes" id="UP000626786"/>
    </source>
</evidence>
<sequence length="188" mass="21791">MKQSKYGLALLLFLAIPIVAHLLESIMIMHMHMQMPLLVISGFLMAPFFQRQFPKFFASWNENGIPGILLFTVIMVYWMIPRTMDDALTELPVEVFKFISLPFLAGIPLRDSWRKISNNSQRVTFIVFTILFYIMGFLYIKVPVQLCNNYLLIDQITLGWGYLTLAICFTTYLVYIAFIDSPKPTEVD</sequence>
<evidence type="ECO:0000256" key="1">
    <source>
        <dbReference type="SAM" id="Phobius"/>
    </source>
</evidence>
<keyword evidence="1" id="KW-0812">Transmembrane</keyword>
<feature type="transmembrane region" description="Helical" evidence="1">
    <location>
        <begin position="61"/>
        <end position="80"/>
    </location>
</feature>
<reference evidence="2 3" key="1">
    <citation type="submission" date="2020-08" db="EMBL/GenBank/DDBJ databases">
        <title>A Genomic Blueprint of the Chicken Gut Microbiome.</title>
        <authorList>
            <person name="Gilroy R."/>
            <person name="Ravi A."/>
            <person name="Getino M."/>
            <person name="Pursley I."/>
            <person name="Horton D.L."/>
            <person name="Alikhan N.-F."/>
            <person name="Baker D."/>
            <person name="Gharbi K."/>
            <person name="Hall N."/>
            <person name="Watson M."/>
            <person name="Adriaenssens E.M."/>
            <person name="Foster-Nyarko E."/>
            <person name="Jarju S."/>
            <person name="Secka A."/>
            <person name="Antonio M."/>
            <person name="Oren A."/>
            <person name="Chaudhuri R."/>
            <person name="La Ragione R.M."/>
            <person name="Hildebrand F."/>
            <person name="Pallen M.J."/>
        </authorList>
    </citation>
    <scope>NUCLEOTIDE SEQUENCE [LARGE SCALE GENOMIC DNA]</scope>
    <source>
        <strain evidence="2 3">Sa2YVA2</strain>
    </source>
</reference>